<name>A0ABN7PI62_TIMPD</name>
<accession>A0ABN7PI62</accession>
<dbReference type="Proteomes" id="UP001153148">
    <property type="component" value="Unassembled WGS sequence"/>
</dbReference>
<proteinExistence type="predicted"/>
<dbReference type="EMBL" id="CAJPIN010053706">
    <property type="protein sequence ID" value="CAG2066392.1"/>
    <property type="molecule type" value="Genomic_DNA"/>
</dbReference>
<protein>
    <submittedName>
        <fullName evidence="1">Uncharacterized protein</fullName>
    </submittedName>
</protein>
<gene>
    <name evidence="1" type="ORF">TPAB3V08_LOCUS13335</name>
</gene>
<evidence type="ECO:0000313" key="1">
    <source>
        <dbReference type="EMBL" id="CAG2066392.1"/>
    </source>
</evidence>
<reference evidence="1" key="1">
    <citation type="submission" date="2021-03" db="EMBL/GenBank/DDBJ databases">
        <authorList>
            <person name="Tran Van P."/>
        </authorList>
    </citation>
    <scope>NUCLEOTIDE SEQUENCE</scope>
</reference>
<sequence>MKCRTYSLTWNPNHGGGLAFHTFTSCD</sequence>
<dbReference type="PROSITE" id="PS51257">
    <property type="entry name" value="PROKAR_LIPOPROTEIN"/>
    <property type="match status" value="1"/>
</dbReference>
<evidence type="ECO:0000313" key="2">
    <source>
        <dbReference type="Proteomes" id="UP001153148"/>
    </source>
</evidence>
<organism evidence="1 2">
    <name type="scientific">Timema podura</name>
    <name type="common">Walking stick</name>
    <dbReference type="NCBI Taxonomy" id="61482"/>
    <lineage>
        <taxon>Eukaryota</taxon>
        <taxon>Metazoa</taxon>
        <taxon>Ecdysozoa</taxon>
        <taxon>Arthropoda</taxon>
        <taxon>Hexapoda</taxon>
        <taxon>Insecta</taxon>
        <taxon>Pterygota</taxon>
        <taxon>Neoptera</taxon>
        <taxon>Polyneoptera</taxon>
        <taxon>Phasmatodea</taxon>
        <taxon>Timematodea</taxon>
        <taxon>Timematoidea</taxon>
        <taxon>Timematidae</taxon>
        <taxon>Timema</taxon>
    </lineage>
</organism>
<comment type="caution">
    <text evidence="1">The sequence shown here is derived from an EMBL/GenBank/DDBJ whole genome shotgun (WGS) entry which is preliminary data.</text>
</comment>
<keyword evidence="2" id="KW-1185">Reference proteome</keyword>